<reference evidence="1 2" key="1">
    <citation type="journal article" date="2018" name="Genomics">
        <title>Molecular footprints of inshore aquatic adaptation in Indo-Pacific humpback dolphin (Sousa chinensis).</title>
        <authorList>
            <person name="Ming Y."/>
            <person name="Jian J."/>
            <person name="Yu F."/>
            <person name="Yu X."/>
            <person name="Wang J."/>
            <person name="Liu W."/>
        </authorList>
    </citation>
    <scope>NUCLEOTIDE SEQUENCE [LARGE SCALE GENOMIC DNA]</scope>
    <source>
        <strain evidence="1">MY-2018</strain>
        <tissue evidence="1">Skin</tissue>
    </source>
</reference>
<name>A0A484GQB5_SOUCH</name>
<protein>
    <submittedName>
        <fullName evidence="1">Uncharacterized protein</fullName>
    </submittedName>
</protein>
<accession>A0A484GQB5</accession>
<dbReference type="Proteomes" id="UP000295264">
    <property type="component" value="Unassembled WGS sequence"/>
</dbReference>
<proteinExistence type="predicted"/>
<dbReference type="EMBL" id="QWLN02005217">
    <property type="protein sequence ID" value="TEA37630.1"/>
    <property type="molecule type" value="Genomic_DNA"/>
</dbReference>
<sequence length="52" mass="5679">MVVQWLDLCSPHVGGPGLIPGRGTRSHKPQLRVRMSQLKIPHAATKDSTCCN</sequence>
<evidence type="ECO:0000313" key="2">
    <source>
        <dbReference type="Proteomes" id="UP000295264"/>
    </source>
</evidence>
<keyword evidence="2" id="KW-1185">Reference proteome</keyword>
<evidence type="ECO:0000313" key="1">
    <source>
        <dbReference type="EMBL" id="TEA37630.1"/>
    </source>
</evidence>
<organism evidence="1 2">
    <name type="scientific">Sousa chinensis</name>
    <name type="common">Indo-pacific humpbacked dolphin</name>
    <name type="synonym">Steno chinensis</name>
    <dbReference type="NCBI Taxonomy" id="103600"/>
    <lineage>
        <taxon>Eukaryota</taxon>
        <taxon>Metazoa</taxon>
        <taxon>Chordata</taxon>
        <taxon>Craniata</taxon>
        <taxon>Vertebrata</taxon>
        <taxon>Euteleostomi</taxon>
        <taxon>Mammalia</taxon>
        <taxon>Eutheria</taxon>
        <taxon>Laurasiatheria</taxon>
        <taxon>Artiodactyla</taxon>
        <taxon>Whippomorpha</taxon>
        <taxon>Cetacea</taxon>
        <taxon>Odontoceti</taxon>
        <taxon>Delphinidae</taxon>
        <taxon>Sousa</taxon>
    </lineage>
</organism>
<comment type="caution">
    <text evidence="1">The sequence shown here is derived from an EMBL/GenBank/DDBJ whole genome shotgun (WGS) entry which is preliminary data.</text>
</comment>
<dbReference type="AlphaFoldDB" id="A0A484GQB5"/>
<gene>
    <name evidence="1" type="ORF">DBR06_SOUSAS5310066</name>
</gene>